<reference evidence="2" key="1">
    <citation type="journal article" date="2019" name="Int. J. Syst. Evol. Microbiol.">
        <title>The Global Catalogue of Microorganisms (GCM) 10K type strain sequencing project: providing services to taxonomists for standard genome sequencing and annotation.</title>
        <authorList>
            <consortium name="The Broad Institute Genomics Platform"/>
            <consortium name="The Broad Institute Genome Sequencing Center for Infectious Disease"/>
            <person name="Wu L."/>
            <person name="Ma J."/>
        </authorList>
    </citation>
    <scope>NUCLEOTIDE SEQUENCE [LARGE SCALE GENOMIC DNA]</scope>
    <source>
        <strain evidence="2">CGMCC 4.6946</strain>
    </source>
</reference>
<accession>A0ABV9TI10</accession>
<protein>
    <submittedName>
        <fullName evidence="1">3-methyladenine DNA glycosylase</fullName>
    </submittedName>
</protein>
<gene>
    <name evidence="1" type="ORF">ACFPCS_06055</name>
</gene>
<dbReference type="Proteomes" id="UP001595797">
    <property type="component" value="Unassembled WGS sequence"/>
</dbReference>
<proteinExistence type="predicted"/>
<dbReference type="EMBL" id="JBHSIW010000007">
    <property type="protein sequence ID" value="MFC4903128.1"/>
    <property type="molecule type" value="Genomic_DNA"/>
</dbReference>
<sequence>MLHTTGDGAGPATRPLAVLSRADWEPRADAHERRAAAHADPFVARRHRGAKHPVEDFLFTYYTLKPAQLKRWHPGTGTVLLDAAGRSAEKFYRPLTDAELSALGLDASSGAVTVDAAAFRERRGAAVDFARAVLGAHARNPGFFGCFGLHEWAMAYRSEDNALRHEYLELRLGAEGTDAVVESSRIRCTHFDAFRFFQPQAVPLNELQPTRESQRRLEQPGCLHATMDLYKWAYKLVPAIPSELLMDCFELARDVRETDMRAAPYDLSGWGYAPVRIETPEGKAEYVRRQRDFARRAEPLRRRLAEAVDLLDPEHATGGAAA</sequence>
<organism evidence="1 2">
    <name type="scientific">Kocuria oceani</name>
    <dbReference type="NCBI Taxonomy" id="988827"/>
    <lineage>
        <taxon>Bacteria</taxon>
        <taxon>Bacillati</taxon>
        <taxon>Actinomycetota</taxon>
        <taxon>Actinomycetes</taxon>
        <taxon>Micrococcales</taxon>
        <taxon>Micrococcaceae</taxon>
        <taxon>Kocuria</taxon>
    </lineage>
</organism>
<name>A0ABV9TI10_9MICC</name>
<dbReference type="RefSeq" id="WP_380112860.1">
    <property type="nucleotide sequence ID" value="NZ_JARAMH010000001.1"/>
</dbReference>
<keyword evidence="2" id="KW-1185">Reference proteome</keyword>
<evidence type="ECO:0000313" key="1">
    <source>
        <dbReference type="EMBL" id="MFC4903128.1"/>
    </source>
</evidence>
<comment type="caution">
    <text evidence="1">The sequence shown here is derived from an EMBL/GenBank/DDBJ whole genome shotgun (WGS) entry which is preliminary data.</text>
</comment>
<evidence type="ECO:0000313" key="2">
    <source>
        <dbReference type="Proteomes" id="UP001595797"/>
    </source>
</evidence>